<feature type="region of interest" description="Disordered" evidence="3">
    <location>
        <begin position="465"/>
        <end position="519"/>
    </location>
</feature>
<proteinExistence type="predicted"/>
<evidence type="ECO:0000256" key="1">
    <source>
        <dbReference type="ARBA" id="ARBA00004123"/>
    </source>
</evidence>
<accession>A0A507CD14</accession>
<feature type="compositionally biased region" description="Basic residues" evidence="3">
    <location>
        <begin position="292"/>
        <end position="301"/>
    </location>
</feature>
<feature type="compositionally biased region" description="Acidic residues" evidence="3">
    <location>
        <begin position="472"/>
        <end position="484"/>
    </location>
</feature>
<protein>
    <recommendedName>
        <fullName evidence="4">RED-like N-terminal domain-containing protein</fullName>
    </recommendedName>
</protein>
<evidence type="ECO:0000313" key="5">
    <source>
        <dbReference type="EMBL" id="TPX39410.1"/>
    </source>
</evidence>
<evidence type="ECO:0000259" key="4">
    <source>
        <dbReference type="Pfam" id="PF07808"/>
    </source>
</evidence>
<reference evidence="5 6" key="1">
    <citation type="journal article" date="2019" name="Sci. Rep.">
        <title>Comparative genomics of chytrid fungi reveal insights into the obligate biotrophic and pathogenic lifestyle of Synchytrium endobioticum.</title>
        <authorList>
            <person name="van de Vossenberg B.T.L.H."/>
            <person name="Warris S."/>
            <person name="Nguyen H.D.T."/>
            <person name="van Gent-Pelzer M.P.E."/>
            <person name="Joly D.L."/>
            <person name="van de Geest H.C."/>
            <person name="Bonants P.J.M."/>
            <person name="Smith D.S."/>
            <person name="Levesque C.A."/>
            <person name="van der Lee T.A.J."/>
        </authorList>
    </citation>
    <scope>NUCLEOTIDE SEQUENCE [LARGE SCALE GENOMIC DNA]</scope>
    <source>
        <strain evidence="5 6">LEV6574</strain>
    </source>
</reference>
<dbReference type="EMBL" id="QEAM01000484">
    <property type="protein sequence ID" value="TPX39410.1"/>
    <property type="molecule type" value="Genomic_DNA"/>
</dbReference>
<dbReference type="GO" id="GO:0005634">
    <property type="term" value="C:nucleus"/>
    <property type="evidence" value="ECO:0007669"/>
    <property type="project" value="UniProtKB-SubCell"/>
</dbReference>
<dbReference type="PANTHER" id="PTHR12765">
    <property type="entry name" value="RED PROTEIN IK FACTOR CYTOKINE IK"/>
    <property type="match status" value="1"/>
</dbReference>
<evidence type="ECO:0000313" key="6">
    <source>
        <dbReference type="Proteomes" id="UP000320475"/>
    </source>
</evidence>
<dbReference type="Pfam" id="PF07808">
    <property type="entry name" value="RED_N"/>
    <property type="match status" value="1"/>
</dbReference>
<comment type="caution">
    <text evidence="5">The sequence shown here is derived from an EMBL/GenBank/DDBJ whole genome shotgun (WGS) entry which is preliminary data.</text>
</comment>
<name>A0A507CD14_9FUNG</name>
<comment type="subcellular location">
    <subcellularLocation>
        <location evidence="1">Nucleus</location>
    </subcellularLocation>
</comment>
<sequence>MWLNSCAGVTNPRCIPELTQHDFRKLLATPRPASDITSTPRAKPSAKRTDDGFAKPLPKKKSFSRPKSKDDDESPSVTSSLYRDRAKERREGTNKDYADSEAMLAILEASNTSEGSALHVASVTPSVEHAQSLREQTKYLGGDVTHTHLVKGLDKALLDKIRKEIGVSEDEKAKEEDAIKYVASIHGDGPLEFNSKFAEFIYTSATKASKDPTPLRNDLFLAGRMAFSWDLGIGEHRDFMGYSDIPTVVVRSKADVRNFDRKLEASSHEFVIDKIAQVMQMRGLTSASANHEKKKVKKRDKCKQDEEVPVSTKAPGRDHTVSPTAQAPQPSRAVDDDDDIFAGAGRNYELQVDESRARKAEAALSSNTTKLKLFDNERDANMFDTREQPEDPPRGLDSILKQSAKMVDSMLGDGSASKIVGLNSSGAVTKEHDYIPRHEHSGIQPKKRVFGADDEKEVMQISRQRMSKVSDMDVDLDTDSDEEETVVKKPSLFDDIDKSSEKCGEGRDRSRKPNKKAKLNTEFDKLDKIMKSKFGKGLSKK</sequence>
<feature type="region of interest" description="Disordered" evidence="3">
    <location>
        <begin position="29"/>
        <end position="96"/>
    </location>
</feature>
<dbReference type="InterPro" id="IPR012916">
    <property type="entry name" value="RED_N"/>
</dbReference>
<organism evidence="5 6">
    <name type="scientific">Synchytrium endobioticum</name>
    <dbReference type="NCBI Taxonomy" id="286115"/>
    <lineage>
        <taxon>Eukaryota</taxon>
        <taxon>Fungi</taxon>
        <taxon>Fungi incertae sedis</taxon>
        <taxon>Chytridiomycota</taxon>
        <taxon>Chytridiomycota incertae sedis</taxon>
        <taxon>Chytridiomycetes</taxon>
        <taxon>Synchytriales</taxon>
        <taxon>Synchytriaceae</taxon>
        <taxon>Synchytrium</taxon>
    </lineage>
</organism>
<dbReference type="OrthoDB" id="3366823at2759"/>
<feature type="region of interest" description="Disordered" evidence="3">
    <location>
        <begin position="284"/>
        <end position="339"/>
    </location>
</feature>
<keyword evidence="2" id="KW-0539">Nucleus</keyword>
<gene>
    <name evidence="5" type="ORF">SeLEV6574_g07228</name>
</gene>
<feature type="domain" description="RED-like N-terminal" evidence="4">
    <location>
        <begin position="59"/>
        <end position="294"/>
    </location>
</feature>
<feature type="compositionally biased region" description="Basic residues" evidence="3">
    <location>
        <begin position="509"/>
        <end position="518"/>
    </location>
</feature>
<feature type="compositionally biased region" description="Basic and acidic residues" evidence="3">
    <location>
        <begin position="82"/>
        <end position="96"/>
    </location>
</feature>
<dbReference type="InterPro" id="IPR039896">
    <property type="entry name" value="Red-like"/>
</dbReference>
<dbReference type="Proteomes" id="UP000320475">
    <property type="component" value="Unassembled WGS sequence"/>
</dbReference>
<evidence type="ECO:0000256" key="3">
    <source>
        <dbReference type="SAM" id="MobiDB-lite"/>
    </source>
</evidence>
<feature type="compositionally biased region" description="Basic and acidic residues" evidence="3">
    <location>
        <begin position="485"/>
        <end position="508"/>
    </location>
</feature>
<dbReference type="AlphaFoldDB" id="A0A507CD14"/>
<feature type="compositionally biased region" description="Basic residues" evidence="3">
    <location>
        <begin position="57"/>
        <end position="66"/>
    </location>
</feature>
<feature type="region of interest" description="Disordered" evidence="3">
    <location>
        <begin position="433"/>
        <end position="452"/>
    </location>
</feature>
<evidence type="ECO:0000256" key="2">
    <source>
        <dbReference type="ARBA" id="ARBA00023242"/>
    </source>
</evidence>